<gene>
    <name evidence="2" type="ORF">GCM10011584_35150</name>
</gene>
<keyword evidence="1" id="KW-0472">Membrane</keyword>
<keyword evidence="1" id="KW-0812">Transmembrane</keyword>
<evidence type="ECO:0000256" key="1">
    <source>
        <dbReference type="SAM" id="Phobius"/>
    </source>
</evidence>
<comment type="caution">
    <text evidence="2">The sequence shown here is derived from an EMBL/GenBank/DDBJ whole genome shotgun (WGS) entry which is preliminary data.</text>
</comment>
<feature type="transmembrane region" description="Helical" evidence="1">
    <location>
        <begin position="41"/>
        <end position="60"/>
    </location>
</feature>
<protein>
    <recommendedName>
        <fullName evidence="4">DUF4282 domain-containing protein</fullName>
    </recommendedName>
</protein>
<evidence type="ECO:0000313" key="2">
    <source>
        <dbReference type="EMBL" id="GGO94341.1"/>
    </source>
</evidence>
<evidence type="ECO:0008006" key="4">
    <source>
        <dbReference type="Google" id="ProtNLM"/>
    </source>
</evidence>
<dbReference type="RefSeq" id="WP_188785452.1">
    <property type="nucleotide sequence ID" value="NZ_BMNI01000019.1"/>
</dbReference>
<keyword evidence="1" id="KW-1133">Transmembrane helix</keyword>
<keyword evidence="3" id="KW-1185">Reference proteome</keyword>
<reference evidence="3" key="1">
    <citation type="journal article" date="2019" name="Int. J. Syst. Evol. Microbiol.">
        <title>The Global Catalogue of Microorganisms (GCM) 10K type strain sequencing project: providing services to taxonomists for standard genome sequencing and annotation.</title>
        <authorList>
            <consortium name="The Broad Institute Genomics Platform"/>
            <consortium name="The Broad Institute Genome Sequencing Center for Infectious Disease"/>
            <person name="Wu L."/>
            <person name="Ma J."/>
        </authorList>
    </citation>
    <scope>NUCLEOTIDE SEQUENCE [LARGE SCALE GENOMIC DNA]</scope>
    <source>
        <strain evidence="3">CGMCC 4.7371</strain>
    </source>
</reference>
<dbReference type="EMBL" id="BMNI01000019">
    <property type="protein sequence ID" value="GGO94341.1"/>
    <property type="molecule type" value="Genomic_DNA"/>
</dbReference>
<evidence type="ECO:0000313" key="3">
    <source>
        <dbReference type="Proteomes" id="UP000655410"/>
    </source>
</evidence>
<proteinExistence type="predicted"/>
<dbReference type="Proteomes" id="UP000655410">
    <property type="component" value="Unassembled WGS sequence"/>
</dbReference>
<feature type="transmembrane region" description="Helical" evidence="1">
    <location>
        <begin position="66"/>
        <end position="89"/>
    </location>
</feature>
<accession>A0ABQ2NG75</accession>
<name>A0ABQ2NG75_9ACTN</name>
<sequence length="177" mass="18499">MNDSVASTNLLHDAGTVLSGVADAELDPGVARRMLTAIYRLAVPLVVVPPVAAVIAFAYFVGTDWWLVPVIAGAFALGVVLLVVLRLVLGFGLSLLGFLDKLTQLPGAVLSLNEEVAQLRGGVADLRADVAPLSGVVGTLTGHVDSLQNSLDGVQFWRAPSRLWKAAAADRSTTSED</sequence>
<organism evidence="2 3">
    <name type="scientific">Nocardioides phosphati</name>
    <dbReference type="NCBI Taxonomy" id="1867775"/>
    <lineage>
        <taxon>Bacteria</taxon>
        <taxon>Bacillati</taxon>
        <taxon>Actinomycetota</taxon>
        <taxon>Actinomycetes</taxon>
        <taxon>Propionibacteriales</taxon>
        <taxon>Nocardioidaceae</taxon>
        <taxon>Nocardioides</taxon>
    </lineage>
</organism>